<evidence type="ECO:0000313" key="4">
    <source>
        <dbReference type="Proteomes" id="UP000198983"/>
    </source>
</evidence>
<evidence type="ECO:0000256" key="1">
    <source>
        <dbReference type="SAM" id="MobiDB-lite"/>
    </source>
</evidence>
<reference evidence="3 4" key="1">
    <citation type="submission" date="2016-10" db="EMBL/GenBank/DDBJ databases">
        <authorList>
            <person name="de Groot N.N."/>
        </authorList>
    </citation>
    <scope>NUCLEOTIDE SEQUENCE [LARGE SCALE GENOMIC DNA]</scope>
    <source>
        <strain evidence="3 4">DSM 22024</strain>
    </source>
</reference>
<dbReference type="Pfam" id="PF04248">
    <property type="entry name" value="NTP_transf_9"/>
    <property type="match status" value="2"/>
</dbReference>
<sequence>MSTDSRDSRARRADRADRDRAARIRVEPSPKRVRVVLGGHPVADTEHALLVWEKPNYPTYFLPARDVRTDTFRTTGEHDHSPGLGDAEIHTVVVGEREAPGAARWYRDSPVAELRDTVRLDWTAMDAWFEEDEEVYVHPRDPFKRVDVLASSRHVRVEVGGVTVAESTRSRILYETGLPPRYYFPKTDVRLDLLEPSDHHTQCPYKGTASYYTVVVEDDRHENLAWWYQHPALESVRIAGHVAFYNEFVDLYVDGRLLPRPATPFS</sequence>
<name>A0A1H1X309_9ACTN</name>
<proteinExistence type="predicted"/>
<dbReference type="EMBL" id="LT629732">
    <property type="protein sequence ID" value="SDT03441.1"/>
    <property type="molecule type" value="Genomic_DNA"/>
</dbReference>
<dbReference type="InterPro" id="IPR038694">
    <property type="entry name" value="DUF427_sf"/>
</dbReference>
<dbReference type="OrthoDB" id="285364at2"/>
<feature type="domain" description="DUF427" evidence="2">
    <location>
        <begin position="33"/>
        <end position="116"/>
    </location>
</feature>
<dbReference type="Gene3D" id="2.170.150.40">
    <property type="entry name" value="Domain of unknown function (DUF427)"/>
    <property type="match status" value="2"/>
</dbReference>
<dbReference type="PANTHER" id="PTHR34310">
    <property type="entry name" value="DUF427 DOMAIN PROTEIN (AFU_ORTHOLOGUE AFUA_3G02220)"/>
    <property type="match status" value="1"/>
</dbReference>
<feature type="domain" description="DUF427" evidence="2">
    <location>
        <begin position="155"/>
        <end position="247"/>
    </location>
</feature>
<dbReference type="InterPro" id="IPR007361">
    <property type="entry name" value="DUF427"/>
</dbReference>
<protein>
    <submittedName>
        <fullName evidence="3">Uncharacterized conserved protein, DUF427 family</fullName>
    </submittedName>
</protein>
<dbReference type="Proteomes" id="UP000198983">
    <property type="component" value="Chromosome I"/>
</dbReference>
<dbReference type="RefSeq" id="WP_092655818.1">
    <property type="nucleotide sequence ID" value="NZ_LT629732.1"/>
</dbReference>
<dbReference type="PANTHER" id="PTHR34310:SF9">
    <property type="entry name" value="BLR5716 PROTEIN"/>
    <property type="match status" value="1"/>
</dbReference>
<feature type="region of interest" description="Disordered" evidence="1">
    <location>
        <begin position="1"/>
        <end position="22"/>
    </location>
</feature>
<keyword evidence="4" id="KW-1185">Reference proteome</keyword>
<evidence type="ECO:0000259" key="2">
    <source>
        <dbReference type="Pfam" id="PF04248"/>
    </source>
</evidence>
<organism evidence="3 4">
    <name type="scientific">Actinopolymorpha singaporensis</name>
    <dbReference type="NCBI Taxonomy" id="117157"/>
    <lineage>
        <taxon>Bacteria</taxon>
        <taxon>Bacillati</taxon>
        <taxon>Actinomycetota</taxon>
        <taxon>Actinomycetes</taxon>
        <taxon>Propionibacteriales</taxon>
        <taxon>Actinopolymorphaceae</taxon>
        <taxon>Actinopolymorpha</taxon>
    </lineage>
</organism>
<dbReference type="STRING" id="117157.SAMN04489717_4783"/>
<gene>
    <name evidence="3" type="ORF">SAMN04489717_4783</name>
</gene>
<accession>A0A1H1X309</accession>
<dbReference type="AlphaFoldDB" id="A0A1H1X309"/>
<evidence type="ECO:0000313" key="3">
    <source>
        <dbReference type="EMBL" id="SDT03441.1"/>
    </source>
</evidence>